<dbReference type="InterPro" id="IPR002509">
    <property type="entry name" value="NODB_dom"/>
</dbReference>
<dbReference type="PANTHER" id="PTHR34216">
    <property type="match status" value="1"/>
</dbReference>
<dbReference type="Proteomes" id="UP000275925">
    <property type="component" value="Unassembled WGS sequence"/>
</dbReference>
<dbReference type="GO" id="GO:0005975">
    <property type="term" value="P:carbohydrate metabolic process"/>
    <property type="evidence" value="ECO:0007669"/>
    <property type="project" value="InterPro"/>
</dbReference>
<reference evidence="4 5" key="1">
    <citation type="journal article" date="2019" name="ISME J.">
        <title>Genome analyses of uncultured TG2/ZB3 bacteria in 'Margulisbacteria' specifically attached to ectosymbiotic spirochetes of protists in the termite gut.</title>
        <authorList>
            <person name="Utami Y.D."/>
            <person name="Kuwahara H."/>
            <person name="Igai K."/>
            <person name="Murakami T."/>
            <person name="Sugaya K."/>
            <person name="Morikawa T."/>
            <person name="Nagura Y."/>
            <person name="Yuki M."/>
            <person name="Deevong P."/>
            <person name="Inoue T."/>
            <person name="Kihara K."/>
            <person name="Lo N."/>
            <person name="Yamada A."/>
            <person name="Ohkuma M."/>
            <person name="Hongoh Y."/>
        </authorList>
    </citation>
    <scope>NUCLEOTIDE SEQUENCE [LARGE SCALE GENOMIC DNA]</scope>
    <source>
        <strain evidence="4">NkOx7-02</strain>
    </source>
</reference>
<comment type="subcellular location">
    <subcellularLocation>
        <location evidence="1">Secreted</location>
    </subcellularLocation>
</comment>
<dbReference type="AlphaFoldDB" id="A0A388TH45"/>
<comment type="caution">
    <text evidence="4">The sequence shown here is derived from an EMBL/GenBank/DDBJ whole genome shotgun (WGS) entry which is preliminary data.</text>
</comment>
<evidence type="ECO:0000256" key="2">
    <source>
        <dbReference type="ARBA" id="ARBA00022729"/>
    </source>
</evidence>
<dbReference type="PROSITE" id="PS51677">
    <property type="entry name" value="NODB"/>
    <property type="match status" value="1"/>
</dbReference>
<protein>
    <submittedName>
        <fullName evidence="4">Polysaccharide deacetylase</fullName>
    </submittedName>
</protein>
<gene>
    <name evidence="4" type="ORF">NO2_0998</name>
</gene>
<proteinExistence type="predicted"/>
<dbReference type="GO" id="GO:0016810">
    <property type="term" value="F:hydrolase activity, acting on carbon-nitrogen (but not peptide) bonds"/>
    <property type="evidence" value="ECO:0007669"/>
    <property type="project" value="InterPro"/>
</dbReference>
<dbReference type="InterPro" id="IPR011330">
    <property type="entry name" value="Glyco_hydro/deAcase_b/a-brl"/>
</dbReference>
<sequence>MLLAAWLLWFYLRRFFYGRPYRPVLVLAYHRVLPRARSTLAVAQKDFARQIAYLRRRRYVFMNAEDFYQKHIVSAAPILNKICLITFDDGYRDNLKYALPILRPDNIPATIFVTVNKIGSPEPYYWDFKNQTKFSKDDLPLTWPELRCLQKSGWTIGSHTLNHYELNRLSDQEIKQELRFARKILTEKFGQNNVICYPRGAADARVLGLARAAGYGLGFVTNSCADDWLALPRVGIYAHDNFWRFRLKLFLRRLAPLKKKELAHGAGVIG</sequence>
<accession>A0A388TH45</accession>
<evidence type="ECO:0000313" key="4">
    <source>
        <dbReference type="EMBL" id="GBR76456.1"/>
    </source>
</evidence>
<dbReference type="SUPFAM" id="SSF88713">
    <property type="entry name" value="Glycoside hydrolase/deacetylase"/>
    <property type="match status" value="1"/>
</dbReference>
<evidence type="ECO:0000313" key="5">
    <source>
        <dbReference type="Proteomes" id="UP000275925"/>
    </source>
</evidence>
<dbReference type="Pfam" id="PF01522">
    <property type="entry name" value="Polysacc_deac_1"/>
    <property type="match status" value="1"/>
</dbReference>
<dbReference type="Gene3D" id="3.20.20.370">
    <property type="entry name" value="Glycoside hydrolase/deacetylase"/>
    <property type="match status" value="1"/>
</dbReference>
<dbReference type="PANTHER" id="PTHR34216:SF3">
    <property type="entry name" value="POLY-BETA-1,6-N-ACETYL-D-GLUCOSAMINE N-DEACETYLASE"/>
    <property type="match status" value="1"/>
</dbReference>
<evidence type="ECO:0000259" key="3">
    <source>
        <dbReference type="PROSITE" id="PS51677"/>
    </source>
</evidence>
<organism evidence="4 5">
    <name type="scientific">Candidatus Termititenax persephonae</name>
    <dbReference type="NCBI Taxonomy" id="2218525"/>
    <lineage>
        <taxon>Bacteria</taxon>
        <taxon>Bacillati</taxon>
        <taxon>Candidatus Margulisiibacteriota</taxon>
        <taxon>Candidatus Termititenacia</taxon>
        <taxon>Candidatus Termititenacales</taxon>
        <taxon>Candidatus Termititenacaceae</taxon>
        <taxon>Candidatus Termititenax</taxon>
    </lineage>
</organism>
<keyword evidence="2" id="KW-0732">Signal</keyword>
<dbReference type="EMBL" id="BGZO01000028">
    <property type="protein sequence ID" value="GBR76456.1"/>
    <property type="molecule type" value="Genomic_DNA"/>
</dbReference>
<name>A0A388TH45_9BACT</name>
<dbReference type="GO" id="GO:0005576">
    <property type="term" value="C:extracellular region"/>
    <property type="evidence" value="ECO:0007669"/>
    <property type="project" value="UniProtKB-SubCell"/>
</dbReference>
<feature type="domain" description="NodB homology" evidence="3">
    <location>
        <begin position="81"/>
        <end position="270"/>
    </location>
</feature>
<dbReference type="InterPro" id="IPR051398">
    <property type="entry name" value="Polysacch_Deacetylase"/>
</dbReference>
<keyword evidence="5" id="KW-1185">Reference proteome</keyword>
<dbReference type="CDD" id="cd10918">
    <property type="entry name" value="CE4_NodB_like_5s_6s"/>
    <property type="match status" value="1"/>
</dbReference>
<evidence type="ECO:0000256" key="1">
    <source>
        <dbReference type="ARBA" id="ARBA00004613"/>
    </source>
</evidence>